<dbReference type="InterPro" id="IPR035979">
    <property type="entry name" value="RBD_domain_sf"/>
</dbReference>
<keyword evidence="10" id="KW-0539">Nucleus</keyword>
<evidence type="ECO:0000256" key="13">
    <source>
        <dbReference type="SAM" id="MobiDB-lite"/>
    </source>
</evidence>
<evidence type="ECO:0000256" key="11">
    <source>
        <dbReference type="PROSITE-ProRule" id="PRU00176"/>
    </source>
</evidence>
<keyword evidence="8" id="KW-0238">DNA-binding</keyword>
<feature type="domain" description="RRM" evidence="14">
    <location>
        <begin position="97"/>
        <end position="187"/>
    </location>
</feature>
<evidence type="ECO:0000256" key="6">
    <source>
        <dbReference type="ARBA" id="ARBA00022833"/>
    </source>
</evidence>
<keyword evidence="7 11" id="KW-0694">RNA-binding</keyword>
<evidence type="ECO:0000256" key="1">
    <source>
        <dbReference type="ARBA" id="ARBA00004123"/>
    </source>
</evidence>
<dbReference type="GO" id="GO:0008270">
    <property type="term" value="F:zinc ion binding"/>
    <property type="evidence" value="ECO:0007669"/>
    <property type="project" value="UniProtKB-KW"/>
</dbReference>
<feature type="region of interest" description="Disordered" evidence="13">
    <location>
        <begin position="234"/>
        <end position="299"/>
    </location>
</feature>
<dbReference type="AlphaFoldDB" id="A0A7S0AQL3"/>
<dbReference type="PANTHER" id="PTHR12620">
    <property type="entry name" value="U2 SNRNP AUXILIARY FACTOR, SMALL SUBUNIT"/>
    <property type="match status" value="1"/>
</dbReference>
<dbReference type="SMART" id="SM00361">
    <property type="entry name" value="RRM_1"/>
    <property type="match status" value="1"/>
</dbReference>
<dbReference type="Pfam" id="PF00642">
    <property type="entry name" value="zf-CCCH"/>
    <property type="match status" value="1"/>
</dbReference>
<dbReference type="InterPro" id="IPR000504">
    <property type="entry name" value="RRM_dom"/>
</dbReference>
<keyword evidence="5 12" id="KW-0863">Zinc-finger</keyword>
<evidence type="ECO:0000256" key="3">
    <source>
        <dbReference type="ARBA" id="ARBA00022723"/>
    </source>
</evidence>
<dbReference type="GO" id="GO:0089701">
    <property type="term" value="C:U2AF complex"/>
    <property type="evidence" value="ECO:0007669"/>
    <property type="project" value="InterPro"/>
</dbReference>
<evidence type="ECO:0000256" key="12">
    <source>
        <dbReference type="PROSITE-ProRule" id="PRU00723"/>
    </source>
</evidence>
<evidence type="ECO:0000256" key="9">
    <source>
        <dbReference type="ARBA" id="ARBA00023187"/>
    </source>
</evidence>
<dbReference type="GO" id="GO:0003677">
    <property type="term" value="F:DNA binding"/>
    <property type="evidence" value="ECO:0007669"/>
    <property type="project" value="UniProtKB-KW"/>
</dbReference>
<dbReference type="PROSITE" id="PS50102">
    <property type="entry name" value="RRM"/>
    <property type="match status" value="1"/>
</dbReference>
<sequence>MAQAIVAQDATRDGSVTSAPDLPSHWLLRAGAAAGLGGAGMNEHAPRLSTTEEDREKCPFYFKIGACRNGDRCNRVHIRPTRSQTLLLPHMYPNLPESLSIANDEDWDDDMYARAQEHVEAFFEEVFLELANYGEIEDLVVLDNVSDHMLGNVYCKYFHEEAAQRALKKLNGRFYGGRLIQAEFTPVTDFREARCRAFHETRCSRGGLCNFMHFKHIPKAVKRRVVREMYEEHPEFAGPGASQCEDQSRSERKKRKKAEEKSGKSKRQTSEERRAMIAQWNRERAGELQGRAAGLVAVN</sequence>
<evidence type="ECO:0000259" key="14">
    <source>
        <dbReference type="PROSITE" id="PS50102"/>
    </source>
</evidence>
<dbReference type="FunFam" id="3.30.70.330:FF:000122">
    <property type="entry name" value="Splicing factor U2AF small subunit"/>
    <property type="match status" value="1"/>
</dbReference>
<name>A0A7S0AQL3_9DINO</name>
<evidence type="ECO:0000313" key="16">
    <source>
        <dbReference type="EMBL" id="CAD8371773.1"/>
    </source>
</evidence>
<evidence type="ECO:0000259" key="15">
    <source>
        <dbReference type="PROSITE" id="PS50103"/>
    </source>
</evidence>
<proteinExistence type="predicted"/>
<dbReference type="SMART" id="SM00356">
    <property type="entry name" value="ZnF_C3H1"/>
    <property type="match status" value="2"/>
</dbReference>
<dbReference type="PROSITE" id="PS50103">
    <property type="entry name" value="ZF_C3H1"/>
    <property type="match status" value="2"/>
</dbReference>
<reference evidence="16" key="1">
    <citation type="submission" date="2021-01" db="EMBL/GenBank/DDBJ databases">
        <authorList>
            <person name="Corre E."/>
            <person name="Pelletier E."/>
            <person name="Niang G."/>
            <person name="Scheremetjew M."/>
            <person name="Finn R."/>
            <person name="Kale V."/>
            <person name="Holt S."/>
            <person name="Cochrane G."/>
            <person name="Meng A."/>
            <person name="Brown T."/>
            <person name="Cohen L."/>
        </authorList>
    </citation>
    <scope>NUCLEOTIDE SEQUENCE</scope>
    <source>
        <strain evidence="16">Pbaha01</strain>
    </source>
</reference>
<evidence type="ECO:0000256" key="8">
    <source>
        <dbReference type="ARBA" id="ARBA00023125"/>
    </source>
</evidence>
<feature type="domain" description="C3H1-type" evidence="15">
    <location>
        <begin position="52"/>
        <end position="80"/>
    </location>
</feature>
<dbReference type="PRINTS" id="PR01848">
    <property type="entry name" value="U2AUXFACTOR"/>
</dbReference>
<dbReference type="InterPro" id="IPR009145">
    <property type="entry name" value="U2AF_small"/>
</dbReference>
<evidence type="ECO:0000256" key="2">
    <source>
        <dbReference type="ARBA" id="ARBA00022664"/>
    </source>
</evidence>
<evidence type="ECO:0000256" key="4">
    <source>
        <dbReference type="ARBA" id="ARBA00022737"/>
    </source>
</evidence>
<dbReference type="GO" id="GO:0003723">
    <property type="term" value="F:RNA binding"/>
    <property type="evidence" value="ECO:0007669"/>
    <property type="project" value="UniProtKB-UniRule"/>
</dbReference>
<dbReference type="SUPFAM" id="SSF54928">
    <property type="entry name" value="RNA-binding domain, RBD"/>
    <property type="match status" value="1"/>
</dbReference>
<dbReference type="Pfam" id="PF00076">
    <property type="entry name" value="RRM_1"/>
    <property type="match status" value="1"/>
</dbReference>
<keyword evidence="2" id="KW-0507">mRNA processing</keyword>
<keyword evidence="9" id="KW-0508">mRNA splicing</keyword>
<keyword evidence="4" id="KW-0677">Repeat</keyword>
<evidence type="ECO:0000256" key="10">
    <source>
        <dbReference type="ARBA" id="ARBA00023242"/>
    </source>
</evidence>
<gene>
    <name evidence="16" type="ORF">PBAH0796_LOCUS20528</name>
</gene>
<dbReference type="EMBL" id="HBEG01033627">
    <property type="protein sequence ID" value="CAD8371773.1"/>
    <property type="molecule type" value="Transcribed_RNA"/>
</dbReference>
<dbReference type="InterPro" id="IPR003954">
    <property type="entry name" value="RRM_euk-type"/>
</dbReference>
<dbReference type="InterPro" id="IPR000571">
    <property type="entry name" value="Znf_CCCH"/>
</dbReference>
<feature type="zinc finger region" description="C3H1-type" evidence="12">
    <location>
        <begin position="52"/>
        <end position="80"/>
    </location>
</feature>
<feature type="compositionally biased region" description="Basic and acidic residues" evidence="13">
    <location>
        <begin position="257"/>
        <end position="286"/>
    </location>
</feature>
<evidence type="ECO:0000256" key="5">
    <source>
        <dbReference type="ARBA" id="ARBA00022771"/>
    </source>
</evidence>
<dbReference type="CDD" id="cd12287">
    <property type="entry name" value="RRM_U2AF35_like"/>
    <property type="match status" value="1"/>
</dbReference>
<dbReference type="Gene3D" id="3.30.70.330">
    <property type="match status" value="1"/>
</dbReference>
<dbReference type="GO" id="GO:0000398">
    <property type="term" value="P:mRNA splicing, via spliceosome"/>
    <property type="evidence" value="ECO:0007669"/>
    <property type="project" value="InterPro"/>
</dbReference>
<keyword evidence="6 12" id="KW-0862">Zinc</keyword>
<accession>A0A7S0AQL3</accession>
<comment type="subcellular location">
    <subcellularLocation>
        <location evidence="1">Nucleus</location>
    </subcellularLocation>
</comment>
<feature type="domain" description="C3H1-type" evidence="15">
    <location>
        <begin position="189"/>
        <end position="216"/>
    </location>
</feature>
<protein>
    <submittedName>
        <fullName evidence="16">Uncharacterized protein</fullName>
    </submittedName>
</protein>
<dbReference type="InterPro" id="IPR012677">
    <property type="entry name" value="Nucleotide-bd_a/b_plait_sf"/>
</dbReference>
<evidence type="ECO:0000256" key="7">
    <source>
        <dbReference type="ARBA" id="ARBA00022884"/>
    </source>
</evidence>
<keyword evidence="3 12" id="KW-0479">Metal-binding</keyword>
<feature type="zinc finger region" description="C3H1-type" evidence="12">
    <location>
        <begin position="189"/>
        <end position="216"/>
    </location>
</feature>
<organism evidence="16">
    <name type="scientific">Pyrodinium bahamense</name>
    <dbReference type="NCBI Taxonomy" id="73915"/>
    <lineage>
        <taxon>Eukaryota</taxon>
        <taxon>Sar</taxon>
        <taxon>Alveolata</taxon>
        <taxon>Dinophyceae</taxon>
        <taxon>Gonyaulacales</taxon>
        <taxon>Pyrocystaceae</taxon>
        <taxon>Pyrodinium</taxon>
    </lineage>
</organism>